<evidence type="ECO:0000313" key="3">
    <source>
        <dbReference type="Proteomes" id="UP001163823"/>
    </source>
</evidence>
<gene>
    <name evidence="2" type="ORF">O6P43_012281</name>
</gene>
<dbReference type="Proteomes" id="UP001163823">
    <property type="component" value="Chromosome 5"/>
</dbReference>
<sequence>MIPITVQSLQDIQALTGTKESRSAIYVSFGIFASAKPEQMTEMTEALKQISKNFLWVVKETELRNLPIDFVEETSEKGLVVTWCPQLQVLAHHAVGCFITHCGANSLFEAISLGVPQFTDQMPNAYFIVKVWGAGLRPKLDDKGVASGK</sequence>
<protein>
    <submittedName>
        <fullName evidence="2">Glycosyltransferase</fullName>
    </submittedName>
</protein>
<dbReference type="CDD" id="cd03784">
    <property type="entry name" value="GT1_Gtf-like"/>
    <property type="match status" value="1"/>
</dbReference>
<dbReference type="Gene3D" id="3.40.50.2000">
    <property type="entry name" value="Glycogen Phosphorylase B"/>
    <property type="match status" value="1"/>
</dbReference>
<name>A0AAD7M1B4_QUISA</name>
<dbReference type="GO" id="GO:0008194">
    <property type="term" value="F:UDP-glycosyltransferase activity"/>
    <property type="evidence" value="ECO:0007669"/>
    <property type="project" value="InterPro"/>
</dbReference>
<dbReference type="EMBL" id="JARAOO010000005">
    <property type="protein sequence ID" value="KAJ7968136.1"/>
    <property type="molecule type" value="Genomic_DNA"/>
</dbReference>
<evidence type="ECO:0000313" key="2">
    <source>
        <dbReference type="EMBL" id="KAJ7968136.1"/>
    </source>
</evidence>
<accession>A0AAD7M1B4</accession>
<comment type="caution">
    <text evidence="2">The sequence shown here is derived from an EMBL/GenBank/DDBJ whole genome shotgun (WGS) entry which is preliminary data.</text>
</comment>
<dbReference type="PANTHER" id="PTHR48045:SF26">
    <property type="entry name" value="UDP-GLYCOSYLTRANSFERASE 74E2-LIKE"/>
    <property type="match status" value="1"/>
</dbReference>
<proteinExistence type="predicted"/>
<dbReference type="Pfam" id="PF00201">
    <property type="entry name" value="UDPGT"/>
    <property type="match status" value="1"/>
</dbReference>
<evidence type="ECO:0000256" key="1">
    <source>
        <dbReference type="ARBA" id="ARBA00022679"/>
    </source>
</evidence>
<dbReference type="AlphaFoldDB" id="A0AAD7M1B4"/>
<dbReference type="InterPro" id="IPR002213">
    <property type="entry name" value="UDP_glucos_trans"/>
</dbReference>
<dbReference type="PANTHER" id="PTHR48045">
    <property type="entry name" value="UDP-GLYCOSYLTRANSFERASE 72B1"/>
    <property type="match status" value="1"/>
</dbReference>
<keyword evidence="3" id="KW-1185">Reference proteome</keyword>
<dbReference type="SUPFAM" id="SSF53756">
    <property type="entry name" value="UDP-Glycosyltransferase/glycogen phosphorylase"/>
    <property type="match status" value="1"/>
</dbReference>
<reference evidence="2" key="1">
    <citation type="journal article" date="2023" name="Science">
        <title>Elucidation of the pathway for biosynthesis of saponin adjuvants from the soapbark tree.</title>
        <authorList>
            <person name="Reed J."/>
            <person name="Orme A."/>
            <person name="El-Demerdash A."/>
            <person name="Owen C."/>
            <person name="Martin L.B.B."/>
            <person name="Misra R.C."/>
            <person name="Kikuchi S."/>
            <person name="Rejzek M."/>
            <person name="Martin A.C."/>
            <person name="Harkess A."/>
            <person name="Leebens-Mack J."/>
            <person name="Louveau T."/>
            <person name="Stephenson M.J."/>
            <person name="Osbourn A."/>
        </authorList>
    </citation>
    <scope>NUCLEOTIDE SEQUENCE</scope>
    <source>
        <strain evidence="2">S10</strain>
    </source>
</reference>
<keyword evidence="1" id="KW-0808">Transferase</keyword>
<dbReference type="KEGG" id="qsa:O6P43_012281"/>
<organism evidence="2 3">
    <name type="scientific">Quillaja saponaria</name>
    <name type="common">Soap bark tree</name>
    <dbReference type="NCBI Taxonomy" id="32244"/>
    <lineage>
        <taxon>Eukaryota</taxon>
        <taxon>Viridiplantae</taxon>
        <taxon>Streptophyta</taxon>
        <taxon>Embryophyta</taxon>
        <taxon>Tracheophyta</taxon>
        <taxon>Spermatophyta</taxon>
        <taxon>Magnoliopsida</taxon>
        <taxon>eudicotyledons</taxon>
        <taxon>Gunneridae</taxon>
        <taxon>Pentapetalae</taxon>
        <taxon>rosids</taxon>
        <taxon>fabids</taxon>
        <taxon>Fabales</taxon>
        <taxon>Quillajaceae</taxon>
        <taxon>Quillaja</taxon>
    </lineage>
</organism>